<feature type="modified residue" description="N6-(pyridoxal phosphate)lysine" evidence="2">
    <location>
        <position position="42"/>
    </location>
</feature>
<evidence type="ECO:0000313" key="5">
    <source>
        <dbReference type="EMBL" id="GAA4450569.1"/>
    </source>
</evidence>
<dbReference type="RefSeq" id="WP_345321128.1">
    <property type="nucleotide sequence ID" value="NZ_BAABGA010000021.1"/>
</dbReference>
<dbReference type="Proteomes" id="UP001500840">
    <property type="component" value="Unassembled WGS sequence"/>
</dbReference>
<gene>
    <name evidence="5" type="ORF">GCM10023156_16930</name>
</gene>
<sequence>MIDPSSQARLTENWQAVQHDVDAATTAADRPAGSVTIIGVTKYVDAEMTLGLVHAGCRVLGENRPQVLWKKNEEVAFPDDVQWHLIGHLQRNKLRRSLPFHPMIHSVDSPRLLTAIVEEATAQQIPTKVLLEVNISGEEAKTGLKPQELRPMIESQLGSSDTDAVEIVGLMAMAGWGTDADAARQQFAATRELRDQLTQQTGAALPELSMGMSGDFAAAIAEGATMVRIGSRLFEGLLPPA</sequence>
<evidence type="ECO:0000259" key="4">
    <source>
        <dbReference type="Pfam" id="PF01168"/>
    </source>
</evidence>
<comment type="similarity">
    <text evidence="2 3">Belongs to the pyridoxal phosphate-binding protein YggS/PROSC family.</text>
</comment>
<dbReference type="CDD" id="cd00635">
    <property type="entry name" value="PLPDE_III_YBL036c_like"/>
    <property type="match status" value="1"/>
</dbReference>
<dbReference type="PANTHER" id="PTHR10146:SF14">
    <property type="entry name" value="PYRIDOXAL PHOSPHATE HOMEOSTASIS PROTEIN"/>
    <property type="match status" value="1"/>
</dbReference>
<reference evidence="6" key="1">
    <citation type="journal article" date="2019" name="Int. J. Syst. Evol. Microbiol.">
        <title>The Global Catalogue of Microorganisms (GCM) 10K type strain sequencing project: providing services to taxonomists for standard genome sequencing and annotation.</title>
        <authorList>
            <consortium name="The Broad Institute Genomics Platform"/>
            <consortium name="The Broad Institute Genome Sequencing Center for Infectious Disease"/>
            <person name="Wu L."/>
            <person name="Ma J."/>
        </authorList>
    </citation>
    <scope>NUCLEOTIDE SEQUENCE [LARGE SCALE GENOMIC DNA]</scope>
    <source>
        <strain evidence="6">JCM 17759</strain>
    </source>
</reference>
<dbReference type="NCBIfam" id="TIGR00044">
    <property type="entry name" value="YggS family pyridoxal phosphate-dependent enzyme"/>
    <property type="match status" value="1"/>
</dbReference>
<organism evidence="5 6">
    <name type="scientific">Novipirellula rosea</name>
    <dbReference type="NCBI Taxonomy" id="1031540"/>
    <lineage>
        <taxon>Bacteria</taxon>
        <taxon>Pseudomonadati</taxon>
        <taxon>Planctomycetota</taxon>
        <taxon>Planctomycetia</taxon>
        <taxon>Pirellulales</taxon>
        <taxon>Pirellulaceae</taxon>
        <taxon>Novipirellula</taxon>
    </lineage>
</organism>
<evidence type="ECO:0000256" key="2">
    <source>
        <dbReference type="HAMAP-Rule" id="MF_02087"/>
    </source>
</evidence>
<dbReference type="Pfam" id="PF01168">
    <property type="entry name" value="Ala_racemase_N"/>
    <property type="match status" value="1"/>
</dbReference>
<keyword evidence="1 2" id="KW-0663">Pyridoxal phosphate</keyword>
<dbReference type="InterPro" id="IPR011078">
    <property type="entry name" value="PyrdxlP_homeostasis"/>
</dbReference>
<dbReference type="HAMAP" id="MF_02087">
    <property type="entry name" value="PLP_homeostasis"/>
    <property type="match status" value="1"/>
</dbReference>
<dbReference type="PIRSF" id="PIRSF004848">
    <property type="entry name" value="YBL036c_PLPDEIII"/>
    <property type="match status" value="1"/>
</dbReference>
<feature type="domain" description="Alanine racemase N-terminal" evidence="4">
    <location>
        <begin position="80"/>
        <end position="234"/>
    </location>
</feature>
<dbReference type="PANTHER" id="PTHR10146">
    <property type="entry name" value="PROLINE SYNTHETASE CO-TRANSCRIBED BACTERIAL HOMOLOG PROTEIN"/>
    <property type="match status" value="1"/>
</dbReference>
<dbReference type="Gene3D" id="3.20.20.10">
    <property type="entry name" value="Alanine racemase"/>
    <property type="match status" value="1"/>
</dbReference>
<accession>A0ABP8MH32</accession>
<dbReference type="InterPro" id="IPR001608">
    <property type="entry name" value="Ala_racemase_N"/>
</dbReference>
<protein>
    <recommendedName>
        <fullName evidence="2">Pyridoxal phosphate homeostasis protein</fullName>
        <shortName evidence="2">PLP homeostasis protein</shortName>
    </recommendedName>
</protein>
<evidence type="ECO:0000256" key="3">
    <source>
        <dbReference type="RuleBase" id="RU004514"/>
    </source>
</evidence>
<comment type="caution">
    <text evidence="5">The sequence shown here is derived from an EMBL/GenBank/DDBJ whole genome shotgun (WGS) entry which is preliminary data.</text>
</comment>
<evidence type="ECO:0000313" key="6">
    <source>
        <dbReference type="Proteomes" id="UP001500840"/>
    </source>
</evidence>
<keyword evidence="6" id="KW-1185">Reference proteome</keyword>
<name>A0ABP8MH32_9BACT</name>
<evidence type="ECO:0000256" key="1">
    <source>
        <dbReference type="ARBA" id="ARBA00022898"/>
    </source>
</evidence>
<proteinExistence type="inferred from homology"/>
<comment type="function">
    <text evidence="2">Pyridoxal 5'-phosphate (PLP)-binding protein, which is involved in PLP homeostasis.</text>
</comment>
<dbReference type="InterPro" id="IPR029066">
    <property type="entry name" value="PLP-binding_barrel"/>
</dbReference>
<dbReference type="SUPFAM" id="SSF51419">
    <property type="entry name" value="PLP-binding barrel"/>
    <property type="match status" value="1"/>
</dbReference>
<dbReference type="EMBL" id="BAABGA010000021">
    <property type="protein sequence ID" value="GAA4450569.1"/>
    <property type="molecule type" value="Genomic_DNA"/>
</dbReference>